<dbReference type="Gene3D" id="3.90.550.10">
    <property type="entry name" value="Spore Coat Polysaccharide Biosynthesis Protein SpsA, Chain A"/>
    <property type="match status" value="1"/>
</dbReference>
<dbReference type="RefSeq" id="WP_386777098.1">
    <property type="nucleotide sequence ID" value="NZ_JBHRUG010000049.1"/>
</dbReference>
<reference evidence="6" key="1">
    <citation type="journal article" date="2019" name="Int. J. Syst. Evol. Microbiol.">
        <title>The Global Catalogue of Microorganisms (GCM) 10K type strain sequencing project: providing services to taxonomists for standard genome sequencing and annotation.</title>
        <authorList>
            <consortium name="The Broad Institute Genomics Platform"/>
            <consortium name="The Broad Institute Genome Sequencing Center for Infectious Disease"/>
            <person name="Wu L."/>
            <person name="Ma J."/>
        </authorList>
    </citation>
    <scope>NUCLEOTIDE SEQUENCE [LARGE SCALE GENOMIC DNA]</scope>
    <source>
        <strain evidence="6">CECT 7698</strain>
    </source>
</reference>
<keyword evidence="2 4" id="KW-0548">Nucleotidyltransferase</keyword>
<evidence type="ECO:0000256" key="2">
    <source>
        <dbReference type="ARBA" id="ARBA00022695"/>
    </source>
</evidence>
<accession>A0ABV7LUM3</accession>
<comment type="catalytic activity">
    <reaction evidence="4">
        <text>3-deoxy-alpha-D-manno-oct-2-ulosonate + CTP = CMP-3-deoxy-beta-D-manno-octulosonate + diphosphate</text>
        <dbReference type="Rhea" id="RHEA:23448"/>
        <dbReference type="ChEBI" id="CHEBI:33019"/>
        <dbReference type="ChEBI" id="CHEBI:37563"/>
        <dbReference type="ChEBI" id="CHEBI:85986"/>
        <dbReference type="ChEBI" id="CHEBI:85987"/>
        <dbReference type="EC" id="2.7.7.38"/>
    </reaction>
</comment>
<comment type="similarity">
    <text evidence="4">Belongs to the KdsB family.</text>
</comment>
<comment type="function">
    <text evidence="4">Activates KDO (a required 8-carbon sugar) for incorporation into bacterial lipopolysaccharide in Gram-negative bacteria.</text>
</comment>
<gene>
    <name evidence="4 5" type="primary">kdsB</name>
    <name evidence="5" type="ORF">ACFOEV_21745</name>
</gene>
<proteinExistence type="inferred from homology"/>
<dbReference type="SUPFAM" id="SSF53448">
    <property type="entry name" value="Nucleotide-diphospho-sugar transferases"/>
    <property type="match status" value="1"/>
</dbReference>
<dbReference type="PANTHER" id="PTHR42866:SF2">
    <property type="entry name" value="3-DEOXY-MANNO-OCTULOSONATE CYTIDYLYLTRANSFERASE, MITOCHONDRIAL"/>
    <property type="match status" value="1"/>
</dbReference>
<comment type="caution">
    <text evidence="5">The sequence shown here is derived from an EMBL/GenBank/DDBJ whole genome shotgun (WGS) entry which is preliminary data.</text>
</comment>
<comment type="subcellular location">
    <subcellularLocation>
        <location evidence="4">Cytoplasm</location>
    </subcellularLocation>
</comment>
<protein>
    <recommendedName>
        <fullName evidence="4">3-deoxy-manno-octulosonate cytidylyltransferase</fullName>
        <ecNumber evidence="4">2.7.7.38</ecNumber>
    </recommendedName>
    <alternativeName>
        <fullName evidence="4">CMP-2-keto-3-deoxyoctulosonic acid synthase</fullName>
        <shortName evidence="4">CKS</shortName>
        <shortName evidence="4">CMP-KDO synthase</shortName>
    </alternativeName>
</protein>
<dbReference type="CDD" id="cd02517">
    <property type="entry name" value="CMP-KDO-Synthetase"/>
    <property type="match status" value="1"/>
</dbReference>
<dbReference type="HAMAP" id="MF_00057">
    <property type="entry name" value="KdsB"/>
    <property type="match status" value="1"/>
</dbReference>
<dbReference type="EMBL" id="JBHRUG010000049">
    <property type="protein sequence ID" value="MFC3286232.1"/>
    <property type="molecule type" value="Genomic_DNA"/>
</dbReference>
<dbReference type="NCBIfam" id="NF003952">
    <property type="entry name" value="PRK05450.1-5"/>
    <property type="match status" value="1"/>
</dbReference>
<sequence>MSPNEFENRRTKVVIPARYASSRFPGKPLVELAGVPMVARVYRKVAEALPESEVLVAADDERVADFLDAQKIPCVMTSTGHESGTDRIEEVATKLAWGDEDLIVNVQGDEPLVPSNMLQTFAGFCSNRPKLEMATIACPVESSELLHDSNLVKVIQNKKFQAIYFSRHCIPFFRDEPVGNWPCEIYLRHIGIYAYRRSILRKITENSACQLELAEKLEQLRAIWLGVAIDIMQWGESPPHGVDTPEDAERVGNLLKQGEAYEY</sequence>
<dbReference type="Proteomes" id="UP001595579">
    <property type="component" value="Unassembled WGS sequence"/>
</dbReference>
<dbReference type="InterPro" id="IPR004528">
    <property type="entry name" value="KdsB"/>
</dbReference>
<dbReference type="PANTHER" id="PTHR42866">
    <property type="entry name" value="3-DEOXY-MANNO-OCTULOSONATE CYTIDYLYLTRANSFERASE"/>
    <property type="match status" value="1"/>
</dbReference>
<dbReference type="InterPro" id="IPR029044">
    <property type="entry name" value="Nucleotide-diphossugar_trans"/>
</dbReference>
<comment type="pathway">
    <text evidence="4">Nucleotide-sugar biosynthesis; CMP-3-deoxy-D-manno-octulosonate biosynthesis; CMP-3-deoxy-D-manno-octulosonate from 3-deoxy-D-manno-octulosonate and CTP: step 1/1.</text>
</comment>
<dbReference type="GO" id="GO:0008690">
    <property type="term" value="F:3-deoxy-manno-octulosonate cytidylyltransferase activity"/>
    <property type="evidence" value="ECO:0007669"/>
    <property type="project" value="UniProtKB-EC"/>
</dbReference>
<evidence type="ECO:0000256" key="3">
    <source>
        <dbReference type="ARBA" id="ARBA00022985"/>
    </source>
</evidence>
<dbReference type="EC" id="2.7.7.38" evidence="4"/>
<evidence type="ECO:0000313" key="5">
    <source>
        <dbReference type="EMBL" id="MFC3286232.1"/>
    </source>
</evidence>
<dbReference type="InterPro" id="IPR003329">
    <property type="entry name" value="Cytidylyl_trans"/>
</dbReference>
<evidence type="ECO:0000256" key="1">
    <source>
        <dbReference type="ARBA" id="ARBA00022679"/>
    </source>
</evidence>
<name>A0ABV7LUM3_9GAMM</name>
<organism evidence="5 6">
    <name type="scientific">Litchfieldella rifensis</name>
    <dbReference type="NCBI Taxonomy" id="762643"/>
    <lineage>
        <taxon>Bacteria</taxon>
        <taxon>Pseudomonadati</taxon>
        <taxon>Pseudomonadota</taxon>
        <taxon>Gammaproteobacteria</taxon>
        <taxon>Oceanospirillales</taxon>
        <taxon>Halomonadaceae</taxon>
        <taxon>Litchfieldella</taxon>
    </lineage>
</organism>
<keyword evidence="4" id="KW-0963">Cytoplasm</keyword>
<evidence type="ECO:0000256" key="4">
    <source>
        <dbReference type="HAMAP-Rule" id="MF_00057"/>
    </source>
</evidence>
<keyword evidence="6" id="KW-1185">Reference proteome</keyword>
<dbReference type="NCBIfam" id="NF009905">
    <property type="entry name" value="PRK13368.1"/>
    <property type="match status" value="1"/>
</dbReference>
<evidence type="ECO:0000313" key="6">
    <source>
        <dbReference type="Proteomes" id="UP001595579"/>
    </source>
</evidence>
<dbReference type="Pfam" id="PF02348">
    <property type="entry name" value="CTP_transf_3"/>
    <property type="match status" value="1"/>
</dbReference>
<dbReference type="NCBIfam" id="TIGR00466">
    <property type="entry name" value="kdsB"/>
    <property type="match status" value="1"/>
</dbReference>
<keyword evidence="3 4" id="KW-0448">Lipopolysaccharide biosynthesis</keyword>
<keyword evidence="1 4" id="KW-0808">Transferase</keyword>